<dbReference type="EMBL" id="AP014967">
    <property type="protein sequence ID" value="BAT14444.1"/>
    <property type="molecule type" value="Genomic_DNA"/>
</dbReference>
<protein>
    <submittedName>
        <fullName evidence="1">Os11g0555866 protein</fullName>
    </submittedName>
</protein>
<name>A0A0P0Y3A7_ORYSJ</name>
<evidence type="ECO:0000313" key="2">
    <source>
        <dbReference type="Proteomes" id="UP000059680"/>
    </source>
</evidence>
<dbReference type="Gramene" id="Os11t0555866-00">
    <property type="protein sequence ID" value="Os11t0555866-00"/>
    <property type="gene ID" value="Os11g0555866"/>
</dbReference>
<dbReference type="AlphaFoldDB" id="A0A0P0Y3A7"/>
<gene>
    <name evidence="1" type="ordered locus">Os11g0555866</name>
    <name evidence="1" type="ORF">OSNPB_110555866</name>
</gene>
<dbReference type="PaxDb" id="39947-A0A0P0Y3A7"/>
<reference evidence="1 2" key="2">
    <citation type="journal article" date="2013" name="Plant Cell Physiol.">
        <title>Rice Annotation Project Database (RAP-DB): an integrative and interactive database for rice genomics.</title>
        <authorList>
            <person name="Sakai H."/>
            <person name="Lee S.S."/>
            <person name="Tanaka T."/>
            <person name="Numa H."/>
            <person name="Kim J."/>
            <person name="Kawahara Y."/>
            <person name="Wakimoto H."/>
            <person name="Yang C.C."/>
            <person name="Iwamoto M."/>
            <person name="Abe T."/>
            <person name="Yamada Y."/>
            <person name="Muto A."/>
            <person name="Inokuchi H."/>
            <person name="Ikemura T."/>
            <person name="Matsumoto T."/>
            <person name="Sasaki T."/>
            <person name="Itoh T."/>
        </authorList>
    </citation>
    <scope>NUCLEOTIDE SEQUENCE [LARGE SCALE GENOMIC DNA]</scope>
    <source>
        <strain evidence="2">cv. Nipponbare</strain>
    </source>
</reference>
<dbReference type="Proteomes" id="UP000059680">
    <property type="component" value="Chromosome 11"/>
</dbReference>
<reference evidence="2" key="1">
    <citation type="journal article" date="2005" name="Nature">
        <title>The map-based sequence of the rice genome.</title>
        <authorList>
            <consortium name="International rice genome sequencing project (IRGSP)"/>
            <person name="Matsumoto T."/>
            <person name="Wu J."/>
            <person name="Kanamori H."/>
            <person name="Katayose Y."/>
            <person name="Fujisawa M."/>
            <person name="Namiki N."/>
            <person name="Mizuno H."/>
            <person name="Yamamoto K."/>
            <person name="Antonio B.A."/>
            <person name="Baba T."/>
            <person name="Sakata K."/>
            <person name="Nagamura Y."/>
            <person name="Aoki H."/>
            <person name="Arikawa K."/>
            <person name="Arita K."/>
            <person name="Bito T."/>
            <person name="Chiden Y."/>
            <person name="Fujitsuka N."/>
            <person name="Fukunaka R."/>
            <person name="Hamada M."/>
            <person name="Harada C."/>
            <person name="Hayashi A."/>
            <person name="Hijishita S."/>
            <person name="Honda M."/>
            <person name="Hosokawa S."/>
            <person name="Ichikawa Y."/>
            <person name="Idonuma A."/>
            <person name="Iijima M."/>
            <person name="Ikeda M."/>
            <person name="Ikeno M."/>
            <person name="Ito K."/>
            <person name="Ito S."/>
            <person name="Ito T."/>
            <person name="Ito Y."/>
            <person name="Ito Y."/>
            <person name="Iwabuchi A."/>
            <person name="Kamiya K."/>
            <person name="Karasawa W."/>
            <person name="Kurita K."/>
            <person name="Katagiri S."/>
            <person name="Kikuta A."/>
            <person name="Kobayashi H."/>
            <person name="Kobayashi N."/>
            <person name="Machita K."/>
            <person name="Maehara T."/>
            <person name="Masukawa M."/>
            <person name="Mizubayashi T."/>
            <person name="Mukai Y."/>
            <person name="Nagasaki H."/>
            <person name="Nagata Y."/>
            <person name="Naito S."/>
            <person name="Nakashima M."/>
            <person name="Nakama Y."/>
            <person name="Nakamichi Y."/>
            <person name="Nakamura M."/>
            <person name="Meguro A."/>
            <person name="Negishi M."/>
            <person name="Ohta I."/>
            <person name="Ohta T."/>
            <person name="Okamoto M."/>
            <person name="Ono N."/>
            <person name="Saji S."/>
            <person name="Sakaguchi M."/>
            <person name="Sakai K."/>
            <person name="Shibata M."/>
            <person name="Shimokawa T."/>
            <person name="Song J."/>
            <person name="Takazaki Y."/>
            <person name="Terasawa K."/>
            <person name="Tsugane M."/>
            <person name="Tsuji K."/>
            <person name="Ueda S."/>
            <person name="Waki K."/>
            <person name="Yamagata H."/>
            <person name="Yamamoto M."/>
            <person name="Yamamoto S."/>
            <person name="Yamane H."/>
            <person name="Yoshiki S."/>
            <person name="Yoshihara R."/>
            <person name="Yukawa K."/>
            <person name="Zhong H."/>
            <person name="Yano M."/>
            <person name="Yuan Q."/>
            <person name="Ouyang S."/>
            <person name="Liu J."/>
            <person name="Jones K.M."/>
            <person name="Gansberger K."/>
            <person name="Moffat K."/>
            <person name="Hill J."/>
            <person name="Bera J."/>
            <person name="Fadrosh D."/>
            <person name="Jin S."/>
            <person name="Johri S."/>
            <person name="Kim M."/>
            <person name="Overton L."/>
            <person name="Reardon M."/>
            <person name="Tsitrin T."/>
            <person name="Vuong H."/>
            <person name="Weaver B."/>
            <person name="Ciecko A."/>
            <person name="Tallon L."/>
            <person name="Jackson J."/>
            <person name="Pai G."/>
            <person name="Aken S.V."/>
            <person name="Utterback T."/>
            <person name="Reidmuller S."/>
            <person name="Feldblyum T."/>
            <person name="Hsiao J."/>
            <person name="Zismann V."/>
            <person name="Iobst S."/>
            <person name="de Vazeille A.R."/>
            <person name="Buell C.R."/>
            <person name="Ying K."/>
            <person name="Li Y."/>
            <person name="Lu T."/>
            <person name="Huang Y."/>
            <person name="Zhao Q."/>
            <person name="Feng Q."/>
            <person name="Zhang L."/>
            <person name="Zhu J."/>
            <person name="Weng Q."/>
            <person name="Mu J."/>
            <person name="Lu Y."/>
            <person name="Fan D."/>
            <person name="Liu Y."/>
            <person name="Guan J."/>
            <person name="Zhang Y."/>
            <person name="Yu S."/>
            <person name="Liu X."/>
            <person name="Zhang Y."/>
            <person name="Hong G."/>
            <person name="Han B."/>
            <person name="Choisne N."/>
            <person name="Demange N."/>
            <person name="Orjeda G."/>
            <person name="Samain S."/>
            <person name="Cattolico L."/>
            <person name="Pelletier E."/>
            <person name="Couloux A."/>
            <person name="Segurens B."/>
            <person name="Wincker P."/>
            <person name="D'Hont A."/>
            <person name="Scarpelli C."/>
            <person name="Weissenbach J."/>
            <person name="Salanoubat M."/>
            <person name="Quetier F."/>
            <person name="Yu Y."/>
            <person name="Kim H.R."/>
            <person name="Rambo T."/>
            <person name="Currie J."/>
            <person name="Collura K."/>
            <person name="Luo M."/>
            <person name="Yang T."/>
            <person name="Ammiraju J.S.S."/>
            <person name="Engler F."/>
            <person name="Soderlund C."/>
            <person name="Wing R.A."/>
            <person name="Palmer L.E."/>
            <person name="de la Bastide M."/>
            <person name="Spiegel L."/>
            <person name="Nascimento L."/>
            <person name="Zutavern T."/>
            <person name="O'Shaughnessy A."/>
            <person name="Dike S."/>
            <person name="Dedhia N."/>
            <person name="Preston R."/>
            <person name="Balija V."/>
            <person name="McCombie W.R."/>
            <person name="Chow T."/>
            <person name="Chen H."/>
            <person name="Chung M."/>
            <person name="Chen C."/>
            <person name="Shaw J."/>
            <person name="Wu H."/>
            <person name="Hsiao K."/>
            <person name="Chao Y."/>
            <person name="Chu M."/>
            <person name="Cheng C."/>
            <person name="Hour A."/>
            <person name="Lee P."/>
            <person name="Lin S."/>
            <person name="Lin Y."/>
            <person name="Liou J."/>
            <person name="Liu S."/>
            <person name="Hsing Y."/>
            <person name="Raghuvanshi S."/>
            <person name="Mohanty A."/>
            <person name="Bharti A.K."/>
            <person name="Gaur A."/>
            <person name="Gupta V."/>
            <person name="Kumar D."/>
            <person name="Ravi V."/>
            <person name="Vij S."/>
            <person name="Kapur A."/>
            <person name="Khurana P."/>
            <person name="Khurana P."/>
            <person name="Khurana J.P."/>
            <person name="Tyagi A.K."/>
            <person name="Gaikwad K."/>
            <person name="Singh A."/>
            <person name="Dalal V."/>
            <person name="Srivastava S."/>
            <person name="Dixit A."/>
            <person name="Pal A.K."/>
            <person name="Ghazi I.A."/>
            <person name="Yadav M."/>
            <person name="Pandit A."/>
            <person name="Bhargava A."/>
            <person name="Sureshbabu K."/>
            <person name="Batra K."/>
            <person name="Sharma T.R."/>
            <person name="Mohapatra T."/>
            <person name="Singh N.K."/>
            <person name="Messing J."/>
            <person name="Nelson A.B."/>
            <person name="Fuks G."/>
            <person name="Kavchok S."/>
            <person name="Keizer G."/>
            <person name="Linton E."/>
            <person name="Llaca V."/>
            <person name="Song R."/>
            <person name="Tanyolac B."/>
            <person name="Young S."/>
            <person name="Ho-Il K."/>
            <person name="Hahn J.H."/>
            <person name="Sangsakoo G."/>
            <person name="Vanavichit A."/>
            <person name="de Mattos Luiz.A.T."/>
            <person name="Zimmer P.D."/>
            <person name="Malone G."/>
            <person name="Dellagostin O."/>
            <person name="de Oliveira A.C."/>
            <person name="Bevan M."/>
            <person name="Bancroft I."/>
            <person name="Minx P."/>
            <person name="Cordum H."/>
            <person name="Wilson R."/>
            <person name="Cheng Z."/>
            <person name="Jin W."/>
            <person name="Jiang J."/>
            <person name="Leong S.A."/>
            <person name="Iwama H."/>
            <person name="Gojobori T."/>
            <person name="Itoh T."/>
            <person name="Niimura Y."/>
            <person name="Fujii Y."/>
            <person name="Habara T."/>
            <person name="Sakai H."/>
            <person name="Sato Y."/>
            <person name="Wilson G."/>
            <person name="Kumar K."/>
            <person name="McCouch S."/>
            <person name="Juretic N."/>
            <person name="Hoen D."/>
            <person name="Wright S."/>
            <person name="Bruskiewich R."/>
            <person name="Bureau T."/>
            <person name="Miyao A."/>
            <person name="Hirochika H."/>
            <person name="Nishikawa T."/>
            <person name="Kadowaki K."/>
            <person name="Sugiura M."/>
            <person name="Burr B."/>
            <person name="Sasaki T."/>
        </authorList>
    </citation>
    <scope>NUCLEOTIDE SEQUENCE [LARGE SCALE GENOMIC DNA]</scope>
    <source>
        <strain evidence="2">cv. Nipponbare</strain>
    </source>
</reference>
<proteinExistence type="predicted"/>
<accession>A0A0P0Y3A7</accession>
<dbReference type="InParanoid" id="A0A0P0Y3A7"/>
<evidence type="ECO:0000313" key="1">
    <source>
        <dbReference type="EMBL" id="BAT14444.1"/>
    </source>
</evidence>
<organism evidence="1 2">
    <name type="scientific">Oryza sativa subsp. japonica</name>
    <name type="common">Rice</name>
    <dbReference type="NCBI Taxonomy" id="39947"/>
    <lineage>
        <taxon>Eukaryota</taxon>
        <taxon>Viridiplantae</taxon>
        <taxon>Streptophyta</taxon>
        <taxon>Embryophyta</taxon>
        <taxon>Tracheophyta</taxon>
        <taxon>Spermatophyta</taxon>
        <taxon>Magnoliopsida</taxon>
        <taxon>Liliopsida</taxon>
        <taxon>Poales</taxon>
        <taxon>Poaceae</taxon>
        <taxon>BOP clade</taxon>
        <taxon>Oryzoideae</taxon>
        <taxon>Oryzeae</taxon>
        <taxon>Oryzinae</taxon>
        <taxon>Oryza</taxon>
        <taxon>Oryza sativa</taxon>
    </lineage>
</organism>
<reference evidence="1 2" key="3">
    <citation type="journal article" date="2013" name="Rice">
        <title>Improvement of the Oryza sativa Nipponbare reference genome using next generation sequence and optical map data.</title>
        <authorList>
            <person name="Kawahara Y."/>
            <person name="de la Bastide M."/>
            <person name="Hamilton J.P."/>
            <person name="Kanamori H."/>
            <person name="McCombie W.R."/>
            <person name="Ouyang S."/>
            <person name="Schwartz D.C."/>
            <person name="Tanaka T."/>
            <person name="Wu J."/>
            <person name="Zhou S."/>
            <person name="Childs K.L."/>
            <person name="Davidson R.M."/>
            <person name="Lin H."/>
            <person name="Quesada-Ocampo L."/>
            <person name="Vaillancourt B."/>
            <person name="Sakai H."/>
            <person name="Lee S.S."/>
            <person name="Kim J."/>
            <person name="Numa H."/>
            <person name="Itoh T."/>
            <person name="Buell C.R."/>
            <person name="Matsumoto T."/>
        </authorList>
    </citation>
    <scope>NUCLEOTIDE SEQUENCE [LARGE SCALE GENOMIC DNA]</scope>
    <source>
        <strain evidence="2">cv. Nipponbare</strain>
    </source>
</reference>
<keyword evidence="2" id="KW-1185">Reference proteome</keyword>
<sequence length="99" mass="11828">MYFIQSGFPSWFFMSTIPDLKNPSPKVFSHIIHLRTFFNIVDYHALSCQFCNFFKNIHIAFFCYFYIQQFPQSFSLCTSLTESFATYAPFFHAFSSYKF</sequence>